<sequence>MEVSICASFASYNPHRTDTHLDRLHSNPTTLAAMTRPEPFQRHPAFTNKRHWSLAFDYHETSPILADDRSVRPCYGLRQRNTRGAAPPRRRTVHKVLSSMLEGGDDVKEVATSPWTAQKPLDVGAQTSEEDFSELDAESKQEVEHEFCHCSDVQSLMSDDDALSLNISEVSSHTTSCEVIVARTLFYSVDENSYTSITPIYSRESKKTTKVKDFFWSSRMIIPRLRQTAKKVMNRFVAGRTGPEIAAGLPDLS</sequence>
<dbReference type="GeneID" id="33554223"/>
<evidence type="ECO:0000313" key="2">
    <source>
        <dbReference type="Proteomes" id="UP000193218"/>
    </source>
</evidence>
<organism evidence="1 2">
    <name type="scientific">Kockovaella imperatae</name>
    <dbReference type="NCBI Taxonomy" id="4999"/>
    <lineage>
        <taxon>Eukaryota</taxon>
        <taxon>Fungi</taxon>
        <taxon>Dikarya</taxon>
        <taxon>Basidiomycota</taxon>
        <taxon>Agaricomycotina</taxon>
        <taxon>Tremellomycetes</taxon>
        <taxon>Tremellales</taxon>
        <taxon>Cuniculitremaceae</taxon>
        <taxon>Kockovaella</taxon>
    </lineage>
</organism>
<protein>
    <submittedName>
        <fullName evidence="1">Uncharacterized protein</fullName>
    </submittedName>
</protein>
<dbReference type="AlphaFoldDB" id="A0A1Y1ULI0"/>
<keyword evidence="2" id="KW-1185">Reference proteome</keyword>
<dbReference type="Proteomes" id="UP000193218">
    <property type="component" value="Unassembled WGS sequence"/>
</dbReference>
<accession>A0A1Y1ULI0</accession>
<evidence type="ECO:0000313" key="1">
    <source>
        <dbReference type="EMBL" id="ORX38908.1"/>
    </source>
</evidence>
<name>A0A1Y1ULI0_9TREE</name>
<reference evidence="1 2" key="1">
    <citation type="submission" date="2017-03" db="EMBL/GenBank/DDBJ databases">
        <title>Widespread Adenine N6-methylation of Active Genes in Fungi.</title>
        <authorList>
            <consortium name="DOE Joint Genome Institute"/>
            <person name="Mondo S.J."/>
            <person name="Dannebaum R.O."/>
            <person name="Kuo R.C."/>
            <person name="Louie K.B."/>
            <person name="Bewick A.J."/>
            <person name="Labutti K."/>
            <person name="Haridas S."/>
            <person name="Kuo A."/>
            <person name="Salamov A."/>
            <person name="Ahrendt S.R."/>
            <person name="Lau R."/>
            <person name="Bowen B.P."/>
            <person name="Lipzen A."/>
            <person name="Sullivan W."/>
            <person name="Andreopoulos W.B."/>
            <person name="Clum A."/>
            <person name="Lindquist E."/>
            <person name="Daum C."/>
            <person name="Northen T.R."/>
            <person name="Ramamoorthy G."/>
            <person name="Schmitz R.J."/>
            <person name="Gryganskyi A."/>
            <person name="Culley D."/>
            <person name="Magnuson J."/>
            <person name="James T.Y."/>
            <person name="O'Malley M.A."/>
            <person name="Stajich J.E."/>
            <person name="Spatafora J.W."/>
            <person name="Visel A."/>
            <person name="Grigoriev I.V."/>
        </authorList>
    </citation>
    <scope>NUCLEOTIDE SEQUENCE [LARGE SCALE GENOMIC DNA]</scope>
    <source>
        <strain evidence="1 2">NRRL Y-17943</strain>
    </source>
</reference>
<gene>
    <name evidence="1" type="ORF">BD324DRAFT_297527</name>
</gene>
<dbReference type="EMBL" id="NBSH01000003">
    <property type="protein sequence ID" value="ORX38908.1"/>
    <property type="molecule type" value="Genomic_DNA"/>
</dbReference>
<comment type="caution">
    <text evidence="1">The sequence shown here is derived from an EMBL/GenBank/DDBJ whole genome shotgun (WGS) entry which is preliminary data.</text>
</comment>
<dbReference type="RefSeq" id="XP_021872771.1">
    <property type="nucleotide sequence ID" value="XM_022012415.1"/>
</dbReference>
<proteinExistence type="predicted"/>
<dbReference type="InParanoid" id="A0A1Y1ULI0"/>